<name>A0A6J4JBV9_9CHLR</name>
<keyword evidence="2 4" id="KW-0238">DNA-binding</keyword>
<dbReference type="InterPro" id="IPR050090">
    <property type="entry name" value="Tyrosine_recombinase_XerCD"/>
</dbReference>
<dbReference type="InterPro" id="IPR011010">
    <property type="entry name" value="DNA_brk_join_enz"/>
</dbReference>
<dbReference type="GO" id="GO:0006310">
    <property type="term" value="P:DNA recombination"/>
    <property type="evidence" value="ECO:0007669"/>
    <property type="project" value="UniProtKB-KW"/>
</dbReference>
<dbReference type="GO" id="GO:0015074">
    <property type="term" value="P:DNA integration"/>
    <property type="evidence" value="ECO:0007669"/>
    <property type="project" value="UniProtKB-KW"/>
</dbReference>
<protein>
    <submittedName>
        <fullName evidence="7">Integrase</fullName>
    </submittedName>
</protein>
<gene>
    <name evidence="7" type="ORF">AVDCRST_MAG93-2898</name>
</gene>
<dbReference type="PANTHER" id="PTHR30349">
    <property type="entry name" value="PHAGE INTEGRASE-RELATED"/>
    <property type="match status" value="1"/>
</dbReference>
<dbReference type="Gene3D" id="1.10.443.10">
    <property type="entry name" value="Intergrase catalytic core"/>
    <property type="match status" value="1"/>
</dbReference>
<dbReference type="Pfam" id="PF14659">
    <property type="entry name" value="Phage_int_SAM_3"/>
    <property type="match status" value="1"/>
</dbReference>
<evidence type="ECO:0000259" key="6">
    <source>
        <dbReference type="PROSITE" id="PS51900"/>
    </source>
</evidence>
<proteinExistence type="predicted"/>
<evidence type="ECO:0000259" key="5">
    <source>
        <dbReference type="PROSITE" id="PS51898"/>
    </source>
</evidence>
<feature type="domain" description="Tyr recombinase" evidence="5">
    <location>
        <begin position="174"/>
        <end position="371"/>
    </location>
</feature>
<dbReference type="InterPro" id="IPR004107">
    <property type="entry name" value="Integrase_SAM-like_N"/>
</dbReference>
<evidence type="ECO:0000256" key="4">
    <source>
        <dbReference type="PROSITE-ProRule" id="PRU01248"/>
    </source>
</evidence>
<dbReference type="InterPro" id="IPR002104">
    <property type="entry name" value="Integrase_catalytic"/>
</dbReference>
<dbReference type="Pfam" id="PF00589">
    <property type="entry name" value="Phage_integrase"/>
    <property type="match status" value="1"/>
</dbReference>
<dbReference type="InterPro" id="IPR010998">
    <property type="entry name" value="Integrase_recombinase_N"/>
</dbReference>
<dbReference type="AlphaFoldDB" id="A0A6J4JBV9"/>
<evidence type="ECO:0000256" key="3">
    <source>
        <dbReference type="ARBA" id="ARBA00023172"/>
    </source>
</evidence>
<dbReference type="Gene3D" id="1.10.150.130">
    <property type="match status" value="1"/>
</dbReference>
<dbReference type="PANTHER" id="PTHR30349:SF91">
    <property type="entry name" value="INTA PROTEIN"/>
    <property type="match status" value="1"/>
</dbReference>
<dbReference type="PROSITE" id="PS51900">
    <property type="entry name" value="CB"/>
    <property type="match status" value="1"/>
</dbReference>
<reference evidence="7" key="1">
    <citation type="submission" date="2020-02" db="EMBL/GenBank/DDBJ databases">
        <authorList>
            <person name="Meier V. D."/>
        </authorList>
    </citation>
    <scope>NUCLEOTIDE SEQUENCE</scope>
    <source>
        <strain evidence="7">AVDCRST_MAG93</strain>
    </source>
</reference>
<organism evidence="7">
    <name type="scientific">uncultured Chloroflexia bacterium</name>
    <dbReference type="NCBI Taxonomy" id="1672391"/>
    <lineage>
        <taxon>Bacteria</taxon>
        <taxon>Bacillati</taxon>
        <taxon>Chloroflexota</taxon>
        <taxon>Chloroflexia</taxon>
        <taxon>environmental samples</taxon>
    </lineage>
</organism>
<sequence>MTRQRANGEGTVYARKNKQDKVIGYRGSYFAPDGKRRHVSGKTKTEALVALRKAIVDRDGGLIFEVENITLAEYLHRWLNGPIRTKNLKPITVEQYEQQIRVHIVPSLGRVKLRKLSPELVQDFYDSKVAAGLKPASVRYIHAVLHNALEHAHKRRLIPENVASKTDPPKVRPPEIQPLDAEQVKTLLDAARTEPLGGLYVVAATAGLRIGELLALKWTDVDLEHRKMRVSRTLSRAKGGPRFTTPKNGKGRPVTLTTQAVEALRSHRKGQNEARLRLGTLWEDNGLIFASETGKPLTRDFVDRRSFKPLLKRAGLPKIKLHDLRHTCATLLLSRGVHPKYVQELLGHASIVMTLNRYSHWIPSMGDQTARAMEAALS</sequence>
<keyword evidence="1" id="KW-0229">DNA integration</keyword>
<dbReference type="EMBL" id="CADCTR010000992">
    <property type="protein sequence ID" value="CAA9276122.1"/>
    <property type="molecule type" value="Genomic_DNA"/>
</dbReference>
<feature type="domain" description="Core-binding (CB)" evidence="6">
    <location>
        <begin position="65"/>
        <end position="153"/>
    </location>
</feature>
<dbReference type="InterPro" id="IPR044068">
    <property type="entry name" value="CB"/>
</dbReference>
<accession>A0A6J4JBV9</accession>
<evidence type="ECO:0000256" key="1">
    <source>
        <dbReference type="ARBA" id="ARBA00022908"/>
    </source>
</evidence>
<dbReference type="InterPro" id="IPR013762">
    <property type="entry name" value="Integrase-like_cat_sf"/>
</dbReference>
<evidence type="ECO:0000256" key="2">
    <source>
        <dbReference type="ARBA" id="ARBA00023125"/>
    </source>
</evidence>
<evidence type="ECO:0000313" key="7">
    <source>
        <dbReference type="EMBL" id="CAA9276122.1"/>
    </source>
</evidence>
<dbReference type="GO" id="GO:0003677">
    <property type="term" value="F:DNA binding"/>
    <property type="evidence" value="ECO:0007669"/>
    <property type="project" value="UniProtKB-UniRule"/>
</dbReference>
<dbReference type="SUPFAM" id="SSF56349">
    <property type="entry name" value="DNA breaking-rejoining enzymes"/>
    <property type="match status" value="1"/>
</dbReference>
<keyword evidence="3" id="KW-0233">DNA recombination</keyword>
<dbReference type="CDD" id="cd01189">
    <property type="entry name" value="INT_ICEBs1_C_like"/>
    <property type="match status" value="1"/>
</dbReference>
<dbReference type="PROSITE" id="PS51898">
    <property type="entry name" value="TYR_RECOMBINASE"/>
    <property type="match status" value="1"/>
</dbReference>